<feature type="non-terminal residue" evidence="1">
    <location>
        <position position="1"/>
    </location>
</feature>
<gene>
    <name evidence="1" type="ORF">A2U01_0018873</name>
</gene>
<proteinExistence type="predicted"/>
<organism evidence="1 2">
    <name type="scientific">Trifolium medium</name>
    <dbReference type="NCBI Taxonomy" id="97028"/>
    <lineage>
        <taxon>Eukaryota</taxon>
        <taxon>Viridiplantae</taxon>
        <taxon>Streptophyta</taxon>
        <taxon>Embryophyta</taxon>
        <taxon>Tracheophyta</taxon>
        <taxon>Spermatophyta</taxon>
        <taxon>Magnoliopsida</taxon>
        <taxon>eudicotyledons</taxon>
        <taxon>Gunneridae</taxon>
        <taxon>Pentapetalae</taxon>
        <taxon>rosids</taxon>
        <taxon>fabids</taxon>
        <taxon>Fabales</taxon>
        <taxon>Fabaceae</taxon>
        <taxon>Papilionoideae</taxon>
        <taxon>50 kb inversion clade</taxon>
        <taxon>NPAAA clade</taxon>
        <taxon>Hologalegina</taxon>
        <taxon>IRL clade</taxon>
        <taxon>Trifolieae</taxon>
        <taxon>Trifolium</taxon>
    </lineage>
</organism>
<protein>
    <submittedName>
        <fullName evidence="1">Putative zinc finger CCCH domain protein</fullName>
    </submittedName>
</protein>
<accession>A0A392NDC4</accession>
<reference evidence="1 2" key="1">
    <citation type="journal article" date="2018" name="Front. Plant Sci.">
        <title>Red Clover (Trifolium pratense) and Zigzag Clover (T. medium) - A Picture of Genomic Similarities and Differences.</title>
        <authorList>
            <person name="Dluhosova J."/>
            <person name="Istvanek J."/>
            <person name="Nedelnik J."/>
            <person name="Repkova J."/>
        </authorList>
    </citation>
    <scope>NUCLEOTIDE SEQUENCE [LARGE SCALE GENOMIC DNA]</scope>
    <source>
        <strain evidence="2">cv. 10/8</strain>
        <tissue evidence="1">Leaf</tissue>
    </source>
</reference>
<feature type="non-terminal residue" evidence="1">
    <location>
        <position position="245"/>
    </location>
</feature>
<dbReference type="Proteomes" id="UP000265520">
    <property type="component" value="Unassembled WGS sequence"/>
</dbReference>
<dbReference type="AlphaFoldDB" id="A0A392NDC4"/>
<evidence type="ECO:0000313" key="2">
    <source>
        <dbReference type="Proteomes" id="UP000265520"/>
    </source>
</evidence>
<comment type="caution">
    <text evidence="1">The sequence shown here is derived from an EMBL/GenBank/DDBJ whole genome shotgun (WGS) entry which is preliminary data.</text>
</comment>
<evidence type="ECO:0000313" key="1">
    <source>
        <dbReference type="EMBL" id="MCH97876.1"/>
    </source>
</evidence>
<name>A0A392NDC4_9FABA</name>
<sequence>ASIVATASSAEVPISFSDSQEHKKDDIALSSMGMDIQSKAQSMPYSGDIAKSSDCSFTGGSFESTDVNRETKSSEHLELQVSTQCEDLAIPNVQFSEQKDNVTPIVPISNTQTDILVIGNIMGEKTDSQVAENNYHYGDVVQRSPTADMLSNDLNMKGDLLSQENLMSCPADGDGVTIGNSNNELPDGLPDALSDMYSQGMTSELPDRMITEATAMDIDENIRGNEENIDFVSMVKHGSDSDTSS</sequence>
<keyword evidence="2" id="KW-1185">Reference proteome</keyword>
<dbReference type="EMBL" id="LXQA010036137">
    <property type="protein sequence ID" value="MCH97876.1"/>
    <property type="molecule type" value="Genomic_DNA"/>
</dbReference>